<keyword evidence="3" id="KW-0812">Transmembrane</keyword>
<proteinExistence type="predicted"/>
<dbReference type="Pfam" id="PF13432">
    <property type="entry name" value="TPR_16"/>
    <property type="match status" value="3"/>
</dbReference>
<keyword evidence="5" id="KW-1185">Reference proteome</keyword>
<dbReference type="RefSeq" id="WP_061834358.1">
    <property type="nucleotide sequence ID" value="NZ_LUKE01000001.1"/>
</dbReference>
<feature type="repeat" description="TPR" evidence="1">
    <location>
        <begin position="911"/>
        <end position="944"/>
    </location>
</feature>
<name>A0A150WQT2_BDEBC</name>
<dbReference type="InterPro" id="IPR011990">
    <property type="entry name" value="TPR-like_helical_dom_sf"/>
</dbReference>
<evidence type="ECO:0000313" key="4">
    <source>
        <dbReference type="EMBL" id="KYG66780.1"/>
    </source>
</evidence>
<reference evidence="4 5" key="1">
    <citation type="submission" date="2016-03" db="EMBL/GenBank/DDBJ databases">
        <authorList>
            <person name="Ploux O."/>
        </authorList>
    </citation>
    <scope>NUCLEOTIDE SEQUENCE [LARGE SCALE GENOMIC DNA]</scope>
    <source>
        <strain evidence="4 5">R0</strain>
    </source>
</reference>
<organism evidence="4 5">
    <name type="scientific">Bdellovibrio bacteriovorus</name>
    <dbReference type="NCBI Taxonomy" id="959"/>
    <lineage>
        <taxon>Bacteria</taxon>
        <taxon>Pseudomonadati</taxon>
        <taxon>Bdellovibrionota</taxon>
        <taxon>Bdellovibrionia</taxon>
        <taxon>Bdellovibrionales</taxon>
        <taxon>Pseudobdellovibrionaceae</taxon>
        <taxon>Bdellovibrio</taxon>
    </lineage>
</organism>
<dbReference type="Proteomes" id="UP000075320">
    <property type="component" value="Unassembled WGS sequence"/>
</dbReference>
<feature type="region of interest" description="Disordered" evidence="2">
    <location>
        <begin position="86"/>
        <end position="114"/>
    </location>
</feature>
<dbReference type="Gene3D" id="1.25.40.10">
    <property type="entry name" value="Tetratricopeptide repeat domain"/>
    <property type="match status" value="3"/>
</dbReference>
<dbReference type="AlphaFoldDB" id="A0A150WQT2"/>
<feature type="compositionally biased region" description="Polar residues" evidence="2">
    <location>
        <begin position="95"/>
        <end position="113"/>
    </location>
</feature>
<feature type="repeat" description="TPR" evidence="1">
    <location>
        <begin position="358"/>
        <end position="391"/>
    </location>
</feature>
<dbReference type="InterPro" id="IPR019734">
    <property type="entry name" value="TPR_rpt"/>
</dbReference>
<protein>
    <submittedName>
        <fullName evidence="4">Uncharacterized protein</fullName>
    </submittedName>
</protein>
<keyword evidence="3" id="KW-0472">Membrane</keyword>
<feature type="repeat" description="TPR" evidence="1">
    <location>
        <begin position="707"/>
        <end position="740"/>
    </location>
</feature>
<evidence type="ECO:0000256" key="3">
    <source>
        <dbReference type="SAM" id="Phobius"/>
    </source>
</evidence>
<comment type="caution">
    <text evidence="4">The sequence shown here is derived from an EMBL/GenBank/DDBJ whole genome shotgun (WGS) entry which is preliminary data.</text>
</comment>
<feature type="repeat" description="TPR" evidence="1">
    <location>
        <begin position="432"/>
        <end position="465"/>
    </location>
</feature>
<accession>A0A150WQT2</accession>
<sequence>MSRIQVTWVVKTGRGQVKGPYSTEAILKMIGEGVFSGQEMISKLPDGQWTLISKEPSFYDKLLEALEGVVDVDPRKAQKMEAETVIIRPPRQQRNDPLNSGNPSLSGIGNSQPKPKVDVYEQAPVAPAMPLPQTNPNSAHEDSVIELSNVSEHAKKLMMENIKIPLIALALILLVGVYFFLDDGPADGEKIHLLAPKKPTATLSDAQVKEKLNEALFAMEQDTFESYYAAQNKLVSIVEGSPLNIEVRALLCVVYKELWPYAYQDAQDIKAVAGLTQATRALNVVSPFGQVCEAIKLLTSGRFKEAKGVVEATLESNEPFSLLPVLYSLKAELLEGEKDFMNAAPYYEKSAQLWDKWLHPVSALGRVYMQQGDYASASAVLSKVIKKNPKHREAKIQMGIIEYRGFKKIDAAYEYLHTSLETKGRVNKLIESEGYAVLAEIYVLRGEKPKALSVAEKGFSLNPNNSELRQLVIRLGGSDKVKDKGQNTELIYVGDQYMRQGDYLAAQAEYKAAFEVDPKNGTAAMKAAKALWQLNQSFEAIEWLNKAIKAEPKLLSAYVLQADYMSQRFDFLNATQVLTNATRIAPTNYEVLRGLALLEYRKNNMQGAINYAIRAMKNYDGDIETYILLSKANGVLTRSIMPLNKKEIERKENSAKDAIRYATKSVEIDATNPEAQINYAKTLAQANGVDSGIAYLNELIKRFSYTIEYRIALAEVYKSEDRYSQAKEIYEKINEIEPRNKKAWLGLGECEKAMGLNDKALRSFLSAAALDPTDGEALFQAGKLYLETSRFEEAINQFKRVQRLNPNYPRTWYYIGKSAFSAGDFATALEASKSEKRLNPNVADSYILAAEVYTARKQFGECAGEYSQAMKLRPQGAEIYVKAATCYRQSGSLDVAEDMLALAADRESGYAEIYREQGAVYELKGDARSAAKSYYKYLGLSPNALDRAEIENKISRLGN</sequence>
<dbReference type="PROSITE" id="PS50005">
    <property type="entry name" value="TPR"/>
    <property type="match status" value="7"/>
</dbReference>
<dbReference type="PROSITE" id="PS50293">
    <property type="entry name" value="TPR_REGION"/>
    <property type="match status" value="1"/>
</dbReference>
<evidence type="ECO:0000313" key="5">
    <source>
        <dbReference type="Proteomes" id="UP000075320"/>
    </source>
</evidence>
<dbReference type="EMBL" id="LUKE01000001">
    <property type="protein sequence ID" value="KYG66780.1"/>
    <property type="molecule type" value="Genomic_DNA"/>
</dbReference>
<dbReference type="OrthoDB" id="220004at2"/>
<dbReference type="PANTHER" id="PTHR12558:SF13">
    <property type="entry name" value="CELL DIVISION CYCLE PROTEIN 27 HOMOLOG"/>
    <property type="match status" value="1"/>
</dbReference>
<dbReference type="PANTHER" id="PTHR12558">
    <property type="entry name" value="CELL DIVISION CYCLE 16,23,27"/>
    <property type="match status" value="1"/>
</dbReference>
<keyword evidence="1" id="KW-0802">TPR repeat</keyword>
<evidence type="ECO:0000256" key="1">
    <source>
        <dbReference type="PROSITE-ProRule" id="PRU00339"/>
    </source>
</evidence>
<keyword evidence="3" id="KW-1133">Transmembrane helix</keyword>
<dbReference type="SMART" id="SM00028">
    <property type="entry name" value="TPR"/>
    <property type="match status" value="13"/>
</dbReference>
<feature type="repeat" description="TPR" evidence="1">
    <location>
        <begin position="775"/>
        <end position="808"/>
    </location>
</feature>
<feature type="transmembrane region" description="Helical" evidence="3">
    <location>
        <begin position="164"/>
        <end position="181"/>
    </location>
</feature>
<gene>
    <name evidence="4" type="ORF">AZI86_06985</name>
</gene>
<dbReference type="SUPFAM" id="SSF48452">
    <property type="entry name" value="TPR-like"/>
    <property type="match status" value="3"/>
</dbReference>
<feature type="repeat" description="TPR" evidence="1">
    <location>
        <begin position="741"/>
        <end position="774"/>
    </location>
</feature>
<evidence type="ECO:0000256" key="2">
    <source>
        <dbReference type="SAM" id="MobiDB-lite"/>
    </source>
</evidence>
<dbReference type="Pfam" id="PF13181">
    <property type="entry name" value="TPR_8"/>
    <property type="match status" value="1"/>
</dbReference>
<feature type="repeat" description="TPR" evidence="1">
    <location>
        <begin position="487"/>
        <end position="520"/>
    </location>
</feature>